<evidence type="ECO:0000256" key="3">
    <source>
        <dbReference type="ARBA" id="ARBA00022692"/>
    </source>
</evidence>
<evidence type="ECO:0000256" key="4">
    <source>
        <dbReference type="ARBA" id="ARBA00022989"/>
    </source>
</evidence>
<name>A0AA39WZP9_9PEZI</name>
<sequence>MAEKQVNILTESQASHSDDDNQDLIWLDAEEKALVRKIDLIVMSLLMLGFFALQLDRGNIGNALTDFLLREVGITQYQFNTGQLLLSAGIVLLEIPSNLILFKIGPALWIGSQIVTWQDMNPNPTPGLVATLQAFIKGKGVGPYLATRLLLGLCEAGFIPAGLYAITRWYKRDETTKRFSWFFIGNMFAVACSGLVAYGILHMRGVCDLSGWQWLFLIEGMFTVIVGFAFISLFPKAPGNPVSVFGYRYFNERESQILLRRVLLDDPSKAQTQQHISGAEIKAAVTNWKLIPHVILTLCALAPSSTLFSYAPTLVVSFGYDRLTSNAMVSIGAWILLATNISWGIVADRWGRRGPLVAFGLLLLWGFTACFSHCGNLSRILGNQLLVESSNPKLRFALLTLSIAFGSNWHPVNGSWMALNCKSAGERSITMAIFIMAANTSGIIGSQLFQPTDAPLYKKGWTVILALETVALVMAVVAILQYYVLNRRQSRKGDGMYKH</sequence>
<gene>
    <name evidence="7" type="ORF">B0T17DRAFT_492989</name>
</gene>
<keyword evidence="2" id="KW-0813">Transport</keyword>
<proteinExistence type="predicted"/>
<feature type="transmembrane region" description="Helical" evidence="6">
    <location>
        <begin position="179"/>
        <end position="200"/>
    </location>
</feature>
<evidence type="ECO:0000256" key="1">
    <source>
        <dbReference type="ARBA" id="ARBA00004141"/>
    </source>
</evidence>
<organism evidence="7 8">
    <name type="scientific">Bombardia bombarda</name>
    <dbReference type="NCBI Taxonomy" id="252184"/>
    <lineage>
        <taxon>Eukaryota</taxon>
        <taxon>Fungi</taxon>
        <taxon>Dikarya</taxon>
        <taxon>Ascomycota</taxon>
        <taxon>Pezizomycotina</taxon>
        <taxon>Sordariomycetes</taxon>
        <taxon>Sordariomycetidae</taxon>
        <taxon>Sordariales</taxon>
        <taxon>Lasiosphaeriaceae</taxon>
        <taxon>Bombardia</taxon>
    </lineage>
</organism>
<comment type="caution">
    <text evidence="7">The sequence shown here is derived from an EMBL/GenBank/DDBJ whole genome shotgun (WGS) entry which is preliminary data.</text>
</comment>
<dbReference type="AlphaFoldDB" id="A0AA39WZP9"/>
<feature type="transmembrane region" description="Helical" evidence="6">
    <location>
        <begin position="461"/>
        <end position="485"/>
    </location>
</feature>
<feature type="transmembrane region" description="Helical" evidence="6">
    <location>
        <begin position="212"/>
        <end position="234"/>
    </location>
</feature>
<evidence type="ECO:0000256" key="6">
    <source>
        <dbReference type="SAM" id="Phobius"/>
    </source>
</evidence>
<dbReference type="InterPro" id="IPR011701">
    <property type="entry name" value="MFS"/>
</dbReference>
<feature type="transmembrane region" description="Helical" evidence="6">
    <location>
        <begin position="290"/>
        <end position="311"/>
    </location>
</feature>
<keyword evidence="4 6" id="KW-1133">Transmembrane helix</keyword>
<accession>A0AA39WZP9</accession>
<protein>
    <submittedName>
        <fullName evidence="7">Major facilitator superfamily domain-containing protein</fullName>
    </submittedName>
</protein>
<dbReference type="Gene3D" id="1.20.1250.20">
    <property type="entry name" value="MFS general substrate transporter like domains"/>
    <property type="match status" value="2"/>
</dbReference>
<reference evidence="7" key="1">
    <citation type="submission" date="2023-06" db="EMBL/GenBank/DDBJ databases">
        <title>Genome-scale phylogeny and comparative genomics of the fungal order Sordariales.</title>
        <authorList>
            <consortium name="Lawrence Berkeley National Laboratory"/>
            <person name="Hensen N."/>
            <person name="Bonometti L."/>
            <person name="Westerberg I."/>
            <person name="Brannstrom I.O."/>
            <person name="Guillou S."/>
            <person name="Cros-Aarteil S."/>
            <person name="Calhoun S."/>
            <person name="Haridas S."/>
            <person name="Kuo A."/>
            <person name="Mondo S."/>
            <person name="Pangilinan J."/>
            <person name="Riley R."/>
            <person name="LaButti K."/>
            <person name="Andreopoulos B."/>
            <person name="Lipzen A."/>
            <person name="Chen C."/>
            <person name="Yanf M."/>
            <person name="Daum C."/>
            <person name="Ng V."/>
            <person name="Clum A."/>
            <person name="Steindorff A."/>
            <person name="Ohm R."/>
            <person name="Martin F."/>
            <person name="Silar P."/>
            <person name="Natvig D."/>
            <person name="Lalanne C."/>
            <person name="Gautier V."/>
            <person name="Ament-velasquez S.L."/>
            <person name="Kruys A."/>
            <person name="Hutchinson M.I."/>
            <person name="Powell A.J."/>
            <person name="Barry K."/>
            <person name="Miller A.N."/>
            <person name="Grigoriev I.V."/>
            <person name="Debuchy R."/>
            <person name="Gladieux P."/>
            <person name="Thoren M.H."/>
            <person name="Johannesson H."/>
        </authorList>
    </citation>
    <scope>NUCLEOTIDE SEQUENCE</scope>
    <source>
        <strain evidence="7">SMH3391-2</strain>
    </source>
</reference>
<dbReference type="PANTHER" id="PTHR43791:SF32">
    <property type="entry name" value="MAJOR FACILITATOR SUPERFAMILY (MFS) PROFILE DOMAIN-CONTAINING PROTEIN"/>
    <property type="match status" value="1"/>
</dbReference>
<evidence type="ECO:0000256" key="5">
    <source>
        <dbReference type="ARBA" id="ARBA00023136"/>
    </source>
</evidence>
<feature type="transmembrane region" description="Helical" evidence="6">
    <location>
        <begin position="323"/>
        <end position="343"/>
    </location>
</feature>
<keyword evidence="3 6" id="KW-0812">Transmembrane</keyword>
<feature type="transmembrane region" description="Helical" evidence="6">
    <location>
        <begin position="149"/>
        <end position="167"/>
    </location>
</feature>
<dbReference type="EMBL" id="JAULSR010000003">
    <property type="protein sequence ID" value="KAK0624602.1"/>
    <property type="molecule type" value="Genomic_DNA"/>
</dbReference>
<dbReference type="InterPro" id="IPR036259">
    <property type="entry name" value="MFS_trans_sf"/>
</dbReference>
<dbReference type="Pfam" id="PF07690">
    <property type="entry name" value="MFS_1"/>
    <property type="match status" value="1"/>
</dbReference>
<comment type="subcellular location">
    <subcellularLocation>
        <location evidence="1">Membrane</location>
        <topology evidence="1">Multi-pass membrane protein</topology>
    </subcellularLocation>
</comment>
<feature type="transmembrane region" description="Helical" evidence="6">
    <location>
        <begin position="394"/>
        <end position="419"/>
    </location>
</feature>
<dbReference type="GO" id="GO:0022857">
    <property type="term" value="F:transmembrane transporter activity"/>
    <property type="evidence" value="ECO:0007669"/>
    <property type="project" value="InterPro"/>
</dbReference>
<dbReference type="Proteomes" id="UP001174934">
    <property type="component" value="Unassembled WGS sequence"/>
</dbReference>
<keyword evidence="5 6" id="KW-0472">Membrane</keyword>
<dbReference type="GO" id="GO:0016020">
    <property type="term" value="C:membrane"/>
    <property type="evidence" value="ECO:0007669"/>
    <property type="project" value="UniProtKB-SubCell"/>
</dbReference>
<evidence type="ECO:0000256" key="2">
    <source>
        <dbReference type="ARBA" id="ARBA00022448"/>
    </source>
</evidence>
<dbReference type="SUPFAM" id="SSF103473">
    <property type="entry name" value="MFS general substrate transporter"/>
    <property type="match status" value="1"/>
</dbReference>
<evidence type="ECO:0000313" key="7">
    <source>
        <dbReference type="EMBL" id="KAK0624602.1"/>
    </source>
</evidence>
<evidence type="ECO:0000313" key="8">
    <source>
        <dbReference type="Proteomes" id="UP001174934"/>
    </source>
</evidence>
<dbReference type="PANTHER" id="PTHR43791">
    <property type="entry name" value="PERMEASE-RELATED"/>
    <property type="match status" value="1"/>
</dbReference>
<feature type="transmembrane region" description="Helical" evidence="6">
    <location>
        <begin position="431"/>
        <end position="449"/>
    </location>
</feature>
<keyword evidence="8" id="KW-1185">Reference proteome</keyword>
<feature type="transmembrane region" description="Helical" evidence="6">
    <location>
        <begin position="355"/>
        <end position="374"/>
    </location>
</feature>